<keyword evidence="1" id="KW-0052">Apoplast</keyword>
<comment type="function">
    <text evidence="1">Dirigent proteins impart stereoselectivity on the phenoxy radical-coupling reaction, yielding optically active lignans from two molecules of coniferyl alcohol in the biosynthesis of lignans, flavonolignans, and alkaloids and thus plays a central role in plant secondary metabolism.</text>
</comment>
<evidence type="ECO:0000256" key="1">
    <source>
        <dbReference type="RuleBase" id="RU363099"/>
    </source>
</evidence>
<evidence type="ECO:0000313" key="2">
    <source>
        <dbReference type="EMBL" id="BBH04732.1"/>
    </source>
</evidence>
<comment type="similarity">
    <text evidence="1">Belongs to the plant dirigent protein family.</text>
</comment>
<dbReference type="GO" id="GO:0048046">
    <property type="term" value="C:apoplast"/>
    <property type="evidence" value="ECO:0007669"/>
    <property type="project" value="UniProtKB-SubCell"/>
</dbReference>
<comment type="subcellular location">
    <subcellularLocation>
        <location evidence="1">Secreted</location>
        <location evidence="1">Extracellular space</location>
        <location evidence="1">Apoplast</location>
    </subcellularLocation>
</comment>
<proteinExistence type="inferred from homology"/>
<keyword evidence="1" id="KW-0964">Secreted</keyword>
<protein>
    <recommendedName>
        <fullName evidence="1">Dirigent protein</fullName>
    </recommendedName>
</protein>
<sequence>MFGTLTVFDDELTEGHELGSGLLGKAQGFYVASSEDGSSQTIAFTAMFQSGGYADSLTFFGGGIRVSSCSHGRHRKVSQCKGLCSGQGHSCYKSA</sequence>
<dbReference type="InterPro" id="IPR004265">
    <property type="entry name" value="Dirigent"/>
</dbReference>
<reference evidence="2" key="1">
    <citation type="journal article" date="2019" name="Science">
        <title>Mutation of a bHLH transcription factor allowed almond domestication.</title>
        <authorList>
            <person name="Sanchez-Perez R."/>
            <person name="Pavan S."/>
            <person name="Mazzeo R."/>
            <person name="Moldovan C."/>
            <person name="Aiese Cigliano R."/>
            <person name="Del Cueto J."/>
            <person name="Ricciardi F."/>
            <person name="Lotti C."/>
            <person name="Ricciardi L."/>
            <person name="Dicenta F."/>
            <person name="Lopez-Marques R.L."/>
            <person name="Lindberg Moller B."/>
        </authorList>
    </citation>
    <scope>NUCLEOTIDE SEQUENCE</scope>
</reference>
<gene>
    <name evidence="2" type="ORF">Prudu_015944</name>
</gene>
<dbReference type="PANTHER" id="PTHR46215">
    <property type="entry name" value="DIRIGENT PROTEIN 24-RELATED"/>
    <property type="match status" value="1"/>
</dbReference>
<name>A0A4Y1RK75_PRUDU</name>
<dbReference type="Pfam" id="PF03018">
    <property type="entry name" value="Dirigent"/>
    <property type="match status" value="1"/>
</dbReference>
<dbReference type="PANTHER" id="PTHR46215:SF5">
    <property type="entry name" value="DIRIGENT PROTEIN"/>
    <property type="match status" value="1"/>
</dbReference>
<organism evidence="2">
    <name type="scientific">Prunus dulcis</name>
    <name type="common">Almond</name>
    <name type="synonym">Amygdalus dulcis</name>
    <dbReference type="NCBI Taxonomy" id="3755"/>
    <lineage>
        <taxon>Eukaryota</taxon>
        <taxon>Viridiplantae</taxon>
        <taxon>Streptophyta</taxon>
        <taxon>Embryophyta</taxon>
        <taxon>Tracheophyta</taxon>
        <taxon>Spermatophyta</taxon>
        <taxon>Magnoliopsida</taxon>
        <taxon>eudicotyledons</taxon>
        <taxon>Gunneridae</taxon>
        <taxon>Pentapetalae</taxon>
        <taxon>rosids</taxon>
        <taxon>fabids</taxon>
        <taxon>Rosales</taxon>
        <taxon>Rosaceae</taxon>
        <taxon>Amygdaloideae</taxon>
        <taxon>Amygdaleae</taxon>
        <taxon>Prunus</taxon>
    </lineage>
</organism>
<dbReference type="EMBL" id="AP019302">
    <property type="protein sequence ID" value="BBH04732.1"/>
    <property type="molecule type" value="Genomic_DNA"/>
</dbReference>
<dbReference type="AlphaFoldDB" id="A0A4Y1RK75"/>
<comment type="subunit">
    <text evidence="1">Homodimer.</text>
</comment>
<accession>A0A4Y1RK75</accession>